<sequence>MTANKSDPGEQAEPVRRTKACLLRMLESIDQEGWDGPTGTQLLQFVRVDLARPLAIDAGLRGLAASQGEASAWQAAWIAMTRPGLRDAKSPWGVIWRAAQRAALGEVLSARYGKDERRALEVWAAHADRRTLAPVSLDSLRTTGWDSTALLSPAESVDLDDVIASAGHALVDVGWSKQDAVRIVAAVTELPDAATDPRSGALGWRRMATTLGVPPWQARRLCVVLRGTTSWRGLFARIITEGPGASRSPAMLAALRSTRVRNHRSPVLAAERAVATQAHQQHAPR</sequence>
<dbReference type="EMBL" id="JABMCI010000035">
    <property type="protein sequence ID" value="NUU15810.1"/>
    <property type="molecule type" value="Genomic_DNA"/>
</dbReference>
<dbReference type="AlphaFoldDB" id="A0A7Y5ZYX1"/>
<dbReference type="RefSeq" id="WP_175345721.1">
    <property type="nucleotide sequence ID" value="NZ_JABMCI010000035.1"/>
</dbReference>
<protein>
    <submittedName>
        <fullName evidence="1">Uncharacterized protein</fullName>
    </submittedName>
</protein>
<evidence type="ECO:0000313" key="1">
    <source>
        <dbReference type="EMBL" id="NUU15810.1"/>
    </source>
</evidence>
<evidence type="ECO:0000313" key="2">
    <source>
        <dbReference type="Proteomes" id="UP000565724"/>
    </source>
</evidence>
<gene>
    <name evidence="1" type="ORF">HP550_00910</name>
</gene>
<comment type="caution">
    <text evidence="1">The sequence shown here is derived from an EMBL/GenBank/DDBJ whole genome shotgun (WGS) entry which is preliminary data.</text>
</comment>
<name>A0A7Y5ZYX1_9CELL</name>
<proteinExistence type="predicted"/>
<accession>A0A7Y5ZYX1</accession>
<keyword evidence="2" id="KW-1185">Reference proteome</keyword>
<reference evidence="1 2" key="1">
    <citation type="submission" date="2020-05" db="EMBL/GenBank/DDBJ databases">
        <title>Genome Sequencing of Type Strains.</title>
        <authorList>
            <person name="Lemaire J.F."/>
            <person name="Inderbitzin P."/>
            <person name="Gregorio O.A."/>
            <person name="Collins S.B."/>
            <person name="Wespe N."/>
            <person name="Knight-Connoni V."/>
        </authorList>
    </citation>
    <scope>NUCLEOTIDE SEQUENCE [LARGE SCALE GENOMIC DNA]</scope>
    <source>
        <strain evidence="1 2">ATCC 25174</strain>
    </source>
</reference>
<organism evidence="1 2">
    <name type="scientific">Cellulomonas humilata</name>
    <dbReference type="NCBI Taxonomy" id="144055"/>
    <lineage>
        <taxon>Bacteria</taxon>
        <taxon>Bacillati</taxon>
        <taxon>Actinomycetota</taxon>
        <taxon>Actinomycetes</taxon>
        <taxon>Micrococcales</taxon>
        <taxon>Cellulomonadaceae</taxon>
        <taxon>Cellulomonas</taxon>
    </lineage>
</organism>
<dbReference type="Proteomes" id="UP000565724">
    <property type="component" value="Unassembled WGS sequence"/>
</dbReference>